<dbReference type="InterPro" id="IPR003593">
    <property type="entry name" value="AAA+_ATPase"/>
</dbReference>
<dbReference type="Proteomes" id="UP000472320">
    <property type="component" value="Unassembled WGS sequence"/>
</dbReference>
<evidence type="ECO:0000256" key="7">
    <source>
        <dbReference type="ARBA" id="ARBA00022840"/>
    </source>
</evidence>
<dbReference type="GO" id="GO:0005886">
    <property type="term" value="C:plasma membrane"/>
    <property type="evidence" value="ECO:0007669"/>
    <property type="project" value="UniProtKB-SubCell"/>
</dbReference>
<protein>
    <recommendedName>
        <fullName evidence="12">Cyclolysin secretion/processing ATP-binding protein CyaB</fullName>
    </recommendedName>
</protein>
<evidence type="ECO:0000256" key="13">
    <source>
        <dbReference type="SAM" id="Phobius"/>
    </source>
</evidence>
<keyword evidence="6" id="KW-0547">Nucleotide-binding</keyword>
<feature type="domain" description="ABC transmembrane type-1" evidence="15">
    <location>
        <begin position="1"/>
        <end position="202"/>
    </location>
</feature>
<evidence type="ECO:0000256" key="1">
    <source>
        <dbReference type="ARBA" id="ARBA00004651"/>
    </source>
</evidence>
<dbReference type="PROSITE" id="PS00211">
    <property type="entry name" value="ABC_TRANSPORTER_1"/>
    <property type="match status" value="1"/>
</dbReference>
<keyword evidence="2" id="KW-0813">Transport</keyword>
<feature type="domain" description="ABC transporter" evidence="14">
    <location>
        <begin position="238"/>
        <end position="468"/>
    </location>
</feature>
<sequence length="468" mass="51557">MVRLPLEYFEKRHIGSIISSFGSINTIQRSISTTFVQAVVDGVMVVGTLLMMFLYSAQLAIISFVAVVVYAVLRLSLYHQLRAAAAEQIVFAAKQNTHFYETANGIQSVRLFGQGEERRAGWMNLLAEQFNAELRINRLGVTYESARIVLFGIERVIVIWLAARAVLDNSFSVGMLFAFIAYKEQFSTRIATLVDRLLDIRMLGLHGERIADIVLTPAEDEGEIQLSESSVAGGAPSVELRNISFRYSPTEPFIFEDINLIVEAGESIAITGPSGCGKTTLVKIMLGLLEPSSGEVLVNGVPIKRIGLANYRRTIGTVMQEDRLFSGSIAENICFFDSEPNWERIKQSARLASLAHEIAVMPMGYHTITGASGAGISGGQQQRLLLARALYRQPQLLVLDEATSELDVSNEKNVNTTVRELGLTRITVAHRPDTIAMADRIVSLAHGRLVEGGHPNLRSAEKRFSLEK</sequence>
<dbReference type="SUPFAM" id="SSF90123">
    <property type="entry name" value="ABC transporter transmembrane region"/>
    <property type="match status" value="1"/>
</dbReference>
<feature type="transmembrane region" description="Helical" evidence="13">
    <location>
        <begin position="52"/>
        <end position="73"/>
    </location>
</feature>
<reference evidence="16 17" key="1">
    <citation type="submission" date="2019-11" db="EMBL/GenBank/DDBJ databases">
        <title>Type strains purchased from KCTC, JCM and DSMZ.</title>
        <authorList>
            <person name="Lu H."/>
        </authorList>
    </citation>
    <scope>NUCLEOTIDE SEQUENCE [LARGE SCALE GENOMIC DNA]</scope>
    <source>
        <strain evidence="16 17">JCM 31587</strain>
    </source>
</reference>
<evidence type="ECO:0000256" key="8">
    <source>
        <dbReference type="ARBA" id="ARBA00022989"/>
    </source>
</evidence>
<keyword evidence="17" id="KW-1185">Reference proteome</keyword>
<dbReference type="GO" id="GO:0140359">
    <property type="term" value="F:ABC-type transporter activity"/>
    <property type="evidence" value="ECO:0007669"/>
    <property type="project" value="InterPro"/>
</dbReference>
<name>A0A6L6QKC0_9BURK</name>
<evidence type="ECO:0000313" key="16">
    <source>
        <dbReference type="EMBL" id="MTW12832.1"/>
    </source>
</evidence>
<evidence type="ECO:0000256" key="9">
    <source>
        <dbReference type="ARBA" id="ARBA00023136"/>
    </source>
</evidence>
<evidence type="ECO:0000313" key="17">
    <source>
        <dbReference type="Proteomes" id="UP000472320"/>
    </source>
</evidence>
<evidence type="ECO:0000256" key="2">
    <source>
        <dbReference type="ARBA" id="ARBA00022448"/>
    </source>
</evidence>
<keyword evidence="5" id="KW-0354">Hemolysis</keyword>
<keyword evidence="8 13" id="KW-1133">Transmembrane helix</keyword>
<dbReference type="GO" id="GO:0031640">
    <property type="term" value="P:killing of cells of another organism"/>
    <property type="evidence" value="ECO:0007669"/>
    <property type="project" value="UniProtKB-KW"/>
</dbReference>
<organism evidence="16 17">
    <name type="scientific">Massilia eburnea</name>
    <dbReference type="NCBI Taxonomy" id="1776165"/>
    <lineage>
        <taxon>Bacteria</taxon>
        <taxon>Pseudomonadati</taxon>
        <taxon>Pseudomonadota</taxon>
        <taxon>Betaproteobacteria</taxon>
        <taxon>Burkholderiales</taxon>
        <taxon>Oxalobacteraceae</taxon>
        <taxon>Telluria group</taxon>
        <taxon>Massilia</taxon>
    </lineage>
</organism>
<proteinExistence type="inferred from homology"/>
<dbReference type="InterPro" id="IPR011527">
    <property type="entry name" value="ABC1_TM_dom"/>
</dbReference>
<evidence type="ECO:0000256" key="3">
    <source>
        <dbReference type="ARBA" id="ARBA00022475"/>
    </source>
</evidence>
<dbReference type="InterPro" id="IPR039421">
    <property type="entry name" value="Type_1_exporter"/>
</dbReference>
<keyword evidence="7 16" id="KW-0067">ATP-binding</keyword>
<dbReference type="GO" id="GO:0016887">
    <property type="term" value="F:ATP hydrolysis activity"/>
    <property type="evidence" value="ECO:0007669"/>
    <property type="project" value="InterPro"/>
</dbReference>
<keyword evidence="9 13" id="KW-0472">Membrane</keyword>
<keyword evidence="3" id="KW-1003">Cell membrane</keyword>
<dbReference type="InterPro" id="IPR036640">
    <property type="entry name" value="ABC1_TM_sf"/>
</dbReference>
<evidence type="ECO:0000256" key="5">
    <source>
        <dbReference type="ARBA" id="ARBA00022735"/>
    </source>
</evidence>
<dbReference type="OrthoDB" id="8554730at2"/>
<dbReference type="AlphaFoldDB" id="A0A6L6QKC0"/>
<evidence type="ECO:0000259" key="15">
    <source>
        <dbReference type="PROSITE" id="PS50929"/>
    </source>
</evidence>
<comment type="caution">
    <text evidence="16">The sequence shown here is derived from an EMBL/GenBank/DDBJ whole genome shotgun (WGS) entry which is preliminary data.</text>
</comment>
<dbReference type="Pfam" id="PF00664">
    <property type="entry name" value="ABC_membrane"/>
    <property type="match status" value="1"/>
</dbReference>
<dbReference type="Pfam" id="PF00005">
    <property type="entry name" value="ABC_tran"/>
    <property type="match status" value="1"/>
</dbReference>
<dbReference type="Gene3D" id="1.20.1560.10">
    <property type="entry name" value="ABC transporter type 1, transmembrane domain"/>
    <property type="match status" value="1"/>
</dbReference>
<dbReference type="GO" id="GO:0005524">
    <property type="term" value="F:ATP binding"/>
    <property type="evidence" value="ECO:0007669"/>
    <property type="project" value="UniProtKB-KW"/>
</dbReference>
<keyword evidence="4 13" id="KW-0812">Transmembrane</keyword>
<comment type="similarity">
    <text evidence="11">Belongs to the ABC transporter superfamily. Cyclolysin exporter (TC 3.A.1.109.2) family.</text>
</comment>
<dbReference type="InterPro" id="IPR027417">
    <property type="entry name" value="P-loop_NTPase"/>
</dbReference>
<evidence type="ECO:0000256" key="10">
    <source>
        <dbReference type="ARBA" id="ARBA00055355"/>
    </source>
</evidence>
<comment type="function">
    <text evidence="10">Involved in the export of calmodulin-sensitive adenylate cyclase-hemolysin (cyclolysin).</text>
</comment>
<dbReference type="CDD" id="cd18567">
    <property type="entry name" value="ABC_6TM_CvaB_RaxB_like"/>
    <property type="match status" value="1"/>
</dbReference>
<dbReference type="SUPFAM" id="SSF52540">
    <property type="entry name" value="P-loop containing nucleoside triphosphate hydrolases"/>
    <property type="match status" value="1"/>
</dbReference>
<evidence type="ECO:0000256" key="11">
    <source>
        <dbReference type="ARBA" id="ARBA00061173"/>
    </source>
</evidence>
<dbReference type="InterPro" id="IPR017871">
    <property type="entry name" value="ABC_transporter-like_CS"/>
</dbReference>
<dbReference type="PROSITE" id="PS50929">
    <property type="entry name" value="ABC_TM1F"/>
    <property type="match status" value="1"/>
</dbReference>
<dbReference type="PANTHER" id="PTHR24221:SF606">
    <property type="entry name" value="COLICIN V SECRETION-PROCESSING ATP-BINDING PROTEIN"/>
    <property type="match status" value="1"/>
</dbReference>
<evidence type="ECO:0000259" key="14">
    <source>
        <dbReference type="PROSITE" id="PS50893"/>
    </source>
</evidence>
<evidence type="ECO:0000256" key="6">
    <source>
        <dbReference type="ARBA" id="ARBA00022741"/>
    </source>
</evidence>
<dbReference type="InterPro" id="IPR003439">
    <property type="entry name" value="ABC_transporter-like_ATP-bd"/>
</dbReference>
<dbReference type="PANTHER" id="PTHR24221">
    <property type="entry name" value="ATP-BINDING CASSETTE SUB-FAMILY B"/>
    <property type="match status" value="1"/>
</dbReference>
<evidence type="ECO:0000256" key="12">
    <source>
        <dbReference type="ARBA" id="ARBA00072252"/>
    </source>
</evidence>
<gene>
    <name evidence="16" type="ORF">GM658_19680</name>
</gene>
<evidence type="ECO:0000256" key="4">
    <source>
        <dbReference type="ARBA" id="ARBA00022692"/>
    </source>
</evidence>
<dbReference type="EMBL" id="WNKX01000016">
    <property type="protein sequence ID" value="MTW12832.1"/>
    <property type="molecule type" value="Genomic_DNA"/>
</dbReference>
<keyword evidence="5" id="KW-0204">Cytolysis</keyword>
<dbReference type="SMART" id="SM00382">
    <property type="entry name" value="AAA"/>
    <property type="match status" value="1"/>
</dbReference>
<accession>A0A6L6QKC0</accession>
<dbReference type="Gene3D" id="3.40.50.300">
    <property type="entry name" value="P-loop containing nucleotide triphosphate hydrolases"/>
    <property type="match status" value="1"/>
</dbReference>
<dbReference type="GO" id="GO:0034040">
    <property type="term" value="F:ATPase-coupled lipid transmembrane transporter activity"/>
    <property type="evidence" value="ECO:0007669"/>
    <property type="project" value="TreeGrafter"/>
</dbReference>
<comment type="subcellular location">
    <subcellularLocation>
        <location evidence="1">Cell membrane</location>
        <topology evidence="1">Multi-pass membrane protein</topology>
    </subcellularLocation>
</comment>
<dbReference type="FunFam" id="3.40.50.300:FF:000299">
    <property type="entry name" value="ABC transporter ATP-binding protein/permease"/>
    <property type="match status" value="1"/>
</dbReference>
<dbReference type="PROSITE" id="PS50893">
    <property type="entry name" value="ABC_TRANSPORTER_2"/>
    <property type="match status" value="1"/>
</dbReference>